<protein>
    <recommendedName>
        <fullName evidence="2">Putative restriction endonuclease domain-containing protein</fullName>
    </recommendedName>
</protein>
<comment type="caution">
    <text evidence="3">The sequence shown here is derived from an EMBL/GenBank/DDBJ whole genome shotgun (WGS) entry which is preliminary data.</text>
</comment>
<dbReference type="InterPro" id="IPR012296">
    <property type="entry name" value="Nuclease_put_TT1808"/>
</dbReference>
<reference evidence="3 4" key="1">
    <citation type="submission" date="2015-03" db="EMBL/GenBank/DDBJ databases">
        <authorList>
            <person name="Regsiter A."/>
            <person name="william w."/>
        </authorList>
    </citation>
    <scope>NUCLEOTIDE SEQUENCE [LARGE SCALE GENOMIC DNA]</scope>
    <source>
        <strain evidence="3 4">CB1</strain>
    </source>
</reference>
<dbReference type="Gene3D" id="3.90.1570.10">
    <property type="entry name" value="tt1808, chain A"/>
    <property type="match status" value="1"/>
</dbReference>
<evidence type="ECO:0000256" key="1">
    <source>
        <dbReference type="SAM" id="MobiDB-lite"/>
    </source>
</evidence>
<name>A0ABP1Z0Z5_THIA3</name>
<feature type="region of interest" description="Disordered" evidence="1">
    <location>
        <begin position="124"/>
        <end position="183"/>
    </location>
</feature>
<feature type="compositionally biased region" description="Basic residues" evidence="1">
    <location>
        <begin position="137"/>
        <end position="155"/>
    </location>
</feature>
<dbReference type="PANTHER" id="PTHR36558:SF1">
    <property type="entry name" value="RESTRICTION ENDONUCLEASE DOMAIN-CONTAINING PROTEIN-RELATED"/>
    <property type="match status" value="1"/>
</dbReference>
<dbReference type="InterPro" id="IPR011335">
    <property type="entry name" value="Restrct_endonuc-II-like"/>
</dbReference>
<feature type="compositionally biased region" description="Basic residues" evidence="1">
    <location>
        <begin position="162"/>
        <end position="173"/>
    </location>
</feature>
<gene>
    <name evidence="3" type="ORF">THICB1_100558</name>
</gene>
<dbReference type="SUPFAM" id="SSF52980">
    <property type="entry name" value="Restriction endonuclease-like"/>
    <property type="match status" value="1"/>
</dbReference>
<evidence type="ECO:0000313" key="3">
    <source>
        <dbReference type="EMBL" id="CQR27281.1"/>
    </source>
</evidence>
<dbReference type="Proteomes" id="UP000078599">
    <property type="component" value="Unassembled WGS sequence"/>
</dbReference>
<evidence type="ECO:0000313" key="4">
    <source>
        <dbReference type="Proteomes" id="UP000078599"/>
    </source>
</evidence>
<accession>A0ABP1Z0Z5</accession>
<feature type="domain" description="Putative restriction endonuclease" evidence="2">
    <location>
        <begin position="13"/>
        <end position="96"/>
    </location>
</feature>
<proteinExistence type="predicted"/>
<keyword evidence="4" id="KW-1185">Reference proteome</keyword>
<evidence type="ECO:0000259" key="2">
    <source>
        <dbReference type="Pfam" id="PF05685"/>
    </source>
</evidence>
<organism evidence="3 4">
    <name type="scientific">Thiomonas arsenitoxydans (strain DSM 22701 / CIP 110005 / 3As)</name>
    <dbReference type="NCBI Taxonomy" id="426114"/>
    <lineage>
        <taxon>Bacteria</taxon>
        <taxon>Pseudomonadati</taxon>
        <taxon>Pseudomonadota</taxon>
        <taxon>Betaproteobacteria</taxon>
        <taxon>Burkholderiales</taxon>
        <taxon>Thiomonas</taxon>
    </lineage>
</organism>
<dbReference type="Pfam" id="PF05685">
    <property type="entry name" value="Uma2"/>
    <property type="match status" value="1"/>
</dbReference>
<dbReference type="EMBL" id="CTRI01000002">
    <property type="protein sequence ID" value="CQR27281.1"/>
    <property type="molecule type" value="Genomic_DNA"/>
</dbReference>
<dbReference type="PANTHER" id="PTHR36558">
    <property type="entry name" value="GLR1098 PROTEIN"/>
    <property type="match status" value="1"/>
</dbReference>
<sequence>MTPQPAHQGGCTVEEYLALEETSIERHELIHGEIYAMARGTAAHASVCLNIASALKSHLRGTPCQSFMAEMRLNVQASEAYFYPDVFVTCGAEQRAAAGQNRCRPGGGSALALHSRLRSRRQIRTLPPASQPDGIPHHRPRNPHRRPLPQGRKQHLGTASLQRKRHRRTHQHRPQTAAGYGDF</sequence>
<dbReference type="InterPro" id="IPR008538">
    <property type="entry name" value="Uma2"/>
</dbReference>
<dbReference type="CDD" id="cd06260">
    <property type="entry name" value="DUF820-like"/>
    <property type="match status" value="1"/>
</dbReference>